<organism evidence="1">
    <name type="scientific">Siphoviridae sp. ctSA812</name>
    <dbReference type="NCBI Taxonomy" id="2825508"/>
    <lineage>
        <taxon>Viruses</taxon>
        <taxon>Duplodnaviria</taxon>
        <taxon>Heunggongvirae</taxon>
        <taxon>Uroviricota</taxon>
        <taxon>Caudoviricetes</taxon>
    </lineage>
</organism>
<protein>
    <submittedName>
        <fullName evidence="1">Uncharacterized protein</fullName>
    </submittedName>
</protein>
<reference evidence="1" key="1">
    <citation type="journal article" date="2021" name="Proc. Natl. Acad. Sci. U.S.A.">
        <title>A Catalog of Tens of Thousands of Viruses from Human Metagenomes Reveals Hidden Associations with Chronic Diseases.</title>
        <authorList>
            <person name="Tisza M.J."/>
            <person name="Buck C.B."/>
        </authorList>
    </citation>
    <scope>NUCLEOTIDE SEQUENCE</scope>
    <source>
        <strain evidence="1">CtSA812</strain>
    </source>
</reference>
<accession>A0A8S5U3M3</accession>
<sequence>MKQIKNSEYEEFQKYLHDKNNGRILTPDGLRFICQANDYDPEKIGRHMLEVMARQQSQK</sequence>
<dbReference type="EMBL" id="BK016000">
    <property type="protein sequence ID" value="DAF88998.1"/>
    <property type="molecule type" value="Genomic_DNA"/>
</dbReference>
<name>A0A8S5U3M3_9CAUD</name>
<evidence type="ECO:0000313" key="1">
    <source>
        <dbReference type="EMBL" id="DAF88998.1"/>
    </source>
</evidence>
<proteinExistence type="predicted"/>